<dbReference type="PROSITE" id="PS00107">
    <property type="entry name" value="PROTEIN_KINASE_ATP"/>
    <property type="match status" value="1"/>
</dbReference>
<evidence type="ECO:0000259" key="8">
    <source>
        <dbReference type="PROSITE" id="PS50011"/>
    </source>
</evidence>
<protein>
    <submittedName>
        <fullName evidence="9">Serine/threonine protein kinase</fullName>
    </submittedName>
</protein>
<feature type="binding site" evidence="5">
    <location>
        <position position="43"/>
    </location>
    <ligand>
        <name>ATP</name>
        <dbReference type="ChEBI" id="CHEBI:30616"/>
    </ligand>
</feature>
<dbReference type="Gene3D" id="3.30.200.20">
    <property type="entry name" value="Phosphorylase Kinase, domain 1"/>
    <property type="match status" value="1"/>
</dbReference>
<keyword evidence="7" id="KW-1133">Transmembrane helix</keyword>
<dbReference type="OrthoDB" id="9801841at2"/>
<proteinExistence type="predicted"/>
<name>A0A1G7CUV3_RHOCA</name>
<dbReference type="Gene3D" id="1.10.510.10">
    <property type="entry name" value="Transferase(Phosphotransferase) domain 1"/>
    <property type="match status" value="1"/>
</dbReference>
<dbReference type="InterPro" id="IPR011009">
    <property type="entry name" value="Kinase-like_dom_sf"/>
</dbReference>
<gene>
    <name evidence="9" type="ORF">SAMN04244550_00367</name>
</gene>
<dbReference type="AlphaFoldDB" id="A0A1G7CUV3"/>
<dbReference type="GO" id="GO:0005524">
    <property type="term" value="F:ATP binding"/>
    <property type="evidence" value="ECO:0007669"/>
    <property type="project" value="UniProtKB-UniRule"/>
</dbReference>
<dbReference type="RefSeq" id="WP_074552571.1">
    <property type="nucleotide sequence ID" value="NZ_CP119563.1"/>
</dbReference>
<dbReference type="PROSITE" id="PS00108">
    <property type="entry name" value="PROTEIN_KINASE_ST"/>
    <property type="match status" value="1"/>
</dbReference>
<evidence type="ECO:0000313" key="10">
    <source>
        <dbReference type="Proteomes" id="UP000183812"/>
    </source>
</evidence>
<evidence type="ECO:0000256" key="5">
    <source>
        <dbReference type="PROSITE-ProRule" id="PRU10141"/>
    </source>
</evidence>
<dbReference type="CDD" id="cd14014">
    <property type="entry name" value="STKc_PknB_like"/>
    <property type="match status" value="1"/>
</dbReference>
<dbReference type="InterPro" id="IPR008271">
    <property type="entry name" value="Ser/Thr_kinase_AS"/>
</dbReference>
<keyword evidence="4 5" id="KW-0067">ATP-binding</keyword>
<dbReference type="PROSITE" id="PS50011">
    <property type="entry name" value="PROTEIN_KINASE_DOM"/>
    <property type="match status" value="1"/>
</dbReference>
<dbReference type="InterPro" id="IPR017441">
    <property type="entry name" value="Protein_kinase_ATP_BS"/>
</dbReference>
<evidence type="ECO:0000256" key="2">
    <source>
        <dbReference type="ARBA" id="ARBA00022741"/>
    </source>
</evidence>
<evidence type="ECO:0000256" key="3">
    <source>
        <dbReference type="ARBA" id="ARBA00022777"/>
    </source>
</evidence>
<dbReference type="Pfam" id="PF00069">
    <property type="entry name" value="Pkinase"/>
    <property type="match status" value="1"/>
</dbReference>
<keyword evidence="9" id="KW-0723">Serine/threonine-protein kinase</keyword>
<dbReference type="SUPFAM" id="SSF56112">
    <property type="entry name" value="Protein kinase-like (PK-like)"/>
    <property type="match status" value="1"/>
</dbReference>
<evidence type="ECO:0000256" key="1">
    <source>
        <dbReference type="ARBA" id="ARBA00022679"/>
    </source>
</evidence>
<keyword evidence="3 9" id="KW-0418">Kinase</keyword>
<accession>A0A1G7CUV3</accession>
<evidence type="ECO:0000313" key="9">
    <source>
        <dbReference type="EMBL" id="SDE42285.1"/>
    </source>
</evidence>
<dbReference type="GO" id="GO:0004674">
    <property type="term" value="F:protein serine/threonine kinase activity"/>
    <property type="evidence" value="ECO:0007669"/>
    <property type="project" value="UniProtKB-KW"/>
</dbReference>
<dbReference type="PANTHER" id="PTHR43289:SF34">
    <property type="entry name" value="SERINE_THREONINE-PROTEIN KINASE YBDM-RELATED"/>
    <property type="match status" value="1"/>
</dbReference>
<reference evidence="9 10" key="1">
    <citation type="submission" date="2016-10" db="EMBL/GenBank/DDBJ databases">
        <authorList>
            <person name="de Groot N.N."/>
        </authorList>
    </citation>
    <scope>NUCLEOTIDE SEQUENCE [LARGE SCALE GENOMIC DNA]</scope>
    <source>
        <strain evidence="10">DSM 938 / 37b4</strain>
    </source>
</reference>
<evidence type="ECO:0000256" key="6">
    <source>
        <dbReference type="SAM" id="MobiDB-lite"/>
    </source>
</evidence>
<feature type="region of interest" description="Disordered" evidence="6">
    <location>
        <begin position="311"/>
        <end position="351"/>
    </location>
</feature>
<keyword evidence="2 5" id="KW-0547">Nucleotide-binding</keyword>
<dbReference type="EMBL" id="FNAY01000001">
    <property type="protein sequence ID" value="SDE42285.1"/>
    <property type="molecule type" value="Genomic_DNA"/>
</dbReference>
<feature type="transmembrane region" description="Helical" evidence="7">
    <location>
        <begin position="357"/>
        <end position="377"/>
    </location>
</feature>
<feature type="domain" description="Protein kinase" evidence="8">
    <location>
        <begin position="14"/>
        <end position="308"/>
    </location>
</feature>
<sequence>MQDALPVGTKIAGFVLDAPLGQGGFGITYRARSQDGAGDYAIKEYFPSDFARRAADGIVLPRDGKEAARNFEIGRKAFLEEAFILRDLPRQPGLVRVRGAFEKLGTAYCLMDYVAGDPLDVFARLRAQSGELPDERQLRKLIVTLCRALSAVHKTGFIHRDVKPSNIIMTASGAPVLIDFGAARRIGQGRGLGSMLSRKYGALEQFPGLPRSRTGGQALIEGPWTDLFALSVVLYEWISQSVPPPADLRAEEQARSGSDPYVPVRQMLRRNRVETVHSDTLLALIDRGCALMPKDRPQTALDYCRPIERMGPLPGGPSAGPTPPPLPGASEEVAASARPRPVPHIQSDGPRSDRAKIVTMLLIILGIAIGATLFGLIPQEKF</sequence>
<organism evidence="9 10">
    <name type="scientific">Rhodobacter capsulatus</name>
    <name type="common">Rhodopseudomonas capsulata</name>
    <dbReference type="NCBI Taxonomy" id="1061"/>
    <lineage>
        <taxon>Bacteria</taxon>
        <taxon>Pseudomonadati</taxon>
        <taxon>Pseudomonadota</taxon>
        <taxon>Alphaproteobacteria</taxon>
        <taxon>Rhodobacterales</taxon>
        <taxon>Rhodobacter group</taxon>
        <taxon>Rhodobacter</taxon>
    </lineage>
</organism>
<dbReference type="PANTHER" id="PTHR43289">
    <property type="entry name" value="MITOGEN-ACTIVATED PROTEIN KINASE KINASE KINASE 20-RELATED"/>
    <property type="match status" value="1"/>
</dbReference>
<evidence type="ECO:0000256" key="7">
    <source>
        <dbReference type="SAM" id="Phobius"/>
    </source>
</evidence>
<dbReference type="Proteomes" id="UP000183812">
    <property type="component" value="Unassembled WGS sequence"/>
</dbReference>
<keyword evidence="7" id="KW-0472">Membrane</keyword>
<keyword evidence="1" id="KW-0808">Transferase</keyword>
<evidence type="ECO:0000256" key="4">
    <source>
        <dbReference type="ARBA" id="ARBA00022840"/>
    </source>
</evidence>
<dbReference type="SMART" id="SM00220">
    <property type="entry name" value="S_TKc"/>
    <property type="match status" value="1"/>
</dbReference>
<dbReference type="InterPro" id="IPR000719">
    <property type="entry name" value="Prot_kinase_dom"/>
</dbReference>
<keyword evidence="7" id="KW-0812">Transmembrane</keyword>